<dbReference type="InterPro" id="IPR056594">
    <property type="entry name" value="AT5G49610-like_b-prop"/>
</dbReference>
<feature type="region of interest" description="Disordered" evidence="1">
    <location>
        <begin position="474"/>
        <end position="502"/>
    </location>
</feature>
<dbReference type="Pfam" id="PF00646">
    <property type="entry name" value="F-box"/>
    <property type="match status" value="1"/>
</dbReference>
<keyword evidence="4" id="KW-1185">Reference proteome</keyword>
<dbReference type="Proteomes" id="UP000324897">
    <property type="component" value="Chromosome 1"/>
</dbReference>
<comment type="caution">
    <text evidence="3">The sequence shown here is derived from an EMBL/GenBank/DDBJ whole genome shotgun (WGS) entry which is preliminary data.</text>
</comment>
<dbReference type="Gramene" id="TVU32410">
    <property type="protein sequence ID" value="TVU32410"/>
    <property type="gene ID" value="EJB05_24140"/>
</dbReference>
<proteinExistence type="predicted"/>
<sequence>MVVARVWVKATLPLTSQRAAKAATSNKRLEIRIAHRFTPFRSPFSSSPLRPIPSISPSGGHSSPKSGRIGARRLRLLRRGRNGSDWEEQGACSPAAAISAVLGNDDLLREILLRLDFPTCLVRAAAVSKRWLKHASDPAFLRHFRRLHPPRLLGFFIRTSCSPLRFVPRPQPPELAAFIRRGRFDFGGGYNSLSDCRNGRLIVYIMMPDDDMPGQYTMRSPLHPSKGITALPWPPRTSMTPAGLSVYSKEYMFPEDVGNRMSCTAVTVMRGKEQAWVQLSDLQDGSCGEARNLGLIQLPGQWRRHENFALLAHMKLYMICMSQYILGIDVPSMSHFFIKLPDGVEYEYEADLAMSCADSSGFCLIHVRRFQIRVWRYTMDCNSIGSWTLINTICVPLVFGHLADPTWCSRGTVVRVAAVGDNAEFVFLRIQKKVFYMHILSRTVEKVYELTQEHESLFEVYPFMMVWPPTFPGVDHGHDQDKNPTDLCDGGEEEEAEAAELTPPEAAPLAAAMEAVLGNDDILREILLCLGFPTNLVRAAAVSKRWLRHASDPAFLRRFRARHPPRLLGFYADASGPTPCFIPLPKQDPEVAAVIRKGNFDLGEDVSDISHCLNGRLLVKTWYPPHEFNLAVCSPLHPERGTAALLKHPATVYSNIVSTDLRLRFRLLHEDIGNGMPCTEVQVMGRGDDRRVWVNIPDLQIGAYTEVRTSDPIETPENMIHLKYGLFAYDKLYLFCMKGHILGLELASLILFCIKLPDGVECVYGKELGLSIAEGSGFYLMHVKGFQVHVWHHSTSCSINGKWKLVDTICLREAFGNLADPSWYSQGAAVHVAAVGDNADFVFLKIQDKVFYMQTRSRAVEKVYECPYMFEVHPFMMPWPPTFPVMIDGHDQDNQLLASVPHPARVLDNPLVEYSEYCIDHGSCEFHCEQFYVVQVSSSERCPNDHLLHY</sequence>
<dbReference type="EMBL" id="RWGY01000011">
    <property type="protein sequence ID" value="TVU32410.1"/>
    <property type="molecule type" value="Genomic_DNA"/>
</dbReference>
<dbReference type="SMART" id="SM00256">
    <property type="entry name" value="FBOX"/>
    <property type="match status" value="2"/>
</dbReference>
<dbReference type="AlphaFoldDB" id="A0A5J9VC59"/>
<dbReference type="OrthoDB" id="677165at2759"/>
<gene>
    <name evidence="3" type="ORF">EJB05_24140</name>
</gene>
<dbReference type="InterPro" id="IPR036047">
    <property type="entry name" value="F-box-like_dom_sf"/>
</dbReference>
<evidence type="ECO:0000313" key="4">
    <source>
        <dbReference type="Proteomes" id="UP000324897"/>
    </source>
</evidence>
<evidence type="ECO:0000259" key="2">
    <source>
        <dbReference type="SMART" id="SM00256"/>
    </source>
</evidence>
<feature type="domain" description="F-box" evidence="2">
    <location>
        <begin position="103"/>
        <end position="144"/>
    </location>
</feature>
<feature type="domain" description="F-box" evidence="2">
    <location>
        <begin position="518"/>
        <end position="559"/>
    </location>
</feature>
<dbReference type="PANTHER" id="PTHR33207">
    <property type="entry name" value="F-BOX DOMAIN CONTAINING PROTEIN-RELATED"/>
    <property type="match status" value="1"/>
</dbReference>
<organism evidence="3 4">
    <name type="scientific">Eragrostis curvula</name>
    <name type="common">weeping love grass</name>
    <dbReference type="NCBI Taxonomy" id="38414"/>
    <lineage>
        <taxon>Eukaryota</taxon>
        <taxon>Viridiplantae</taxon>
        <taxon>Streptophyta</taxon>
        <taxon>Embryophyta</taxon>
        <taxon>Tracheophyta</taxon>
        <taxon>Spermatophyta</taxon>
        <taxon>Magnoliopsida</taxon>
        <taxon>Liliopsida</taxon>
        <taxon>Poales</taxon>
        <taxon>Poaceae</taxon>
        <taxon>PACMAD clade</taxon>
        <taxon>Chloridoideae</taxon>
        <taxon>Eragrostideae</taxon>
        <taxon>Eragrostidinae</taxon>
        <taxon>Eragrostis</taxon>
    </lineage>
</organism>
<feature type="compositionally biased region" description="Acidic residues" evidence="1">
    <location>
        <begin position="489"/>
        <end position="498"/>
    </location>
</feature>
<name>A0A5J9VC59_9POAL</name>
<dbReference type="InterPro" id="IPR001810">
    <property type="entry name" value="F-box_dom"/>
</dbReference>
<protein>
    <recommendedName>
        <fullName evidence="2">F-box domain-containing protein</fullName>
    </recommendedName>
</protein>
<dbReference type="Pfam" id="PF23635">
    <property type="entry name" value="Beta-prop_AT5G49610-like"/>
    <property type="match status" value="2"/>
</dbReference>
<evidence type="ECO:0000313" key="3">
    <source>
        <dbReference type="EMBL" id="TVU32410.1"/>
    </source>
</evidence>
<accession>A0A5J9VC59</accession>
<reference evidence="3 4" key="1">
    <citation type="journal article" date="2019" name="Sci. Rep.">
        <title>A high-quality genome of Eragrostis curvula grass provides insights into Poaceae evolution and supports new strategies to enhance forage quality.</title>
        <authorList>
            <person name="Carballo J."/>
            <person name="Santos B.A.C.M."/>
            <person name="Zappacosta D."/>
            <person name="Garbus I."/>
            <person name="Selva J.P."/>
            <person name="Gallo C.A."/>
            <person name="Diaz A."/>
            <person name="Albertini E."/>
            <person name="Caccamo M."/>
            <person name="Echenique V."/>
        </authorList>
    </citation>
    <scope>NUCLEOTIDE SEQUENCE [LARGE SCALE GENOMIC DNA]</scope>
    <source>
        <strain evidence="4">cv. Victoria</strain>
        <tissue evidence="3">Leaf</tissue>
    </source>
</reference>
<dbReference type="Pfam" id="PF12937">
    <property type="entry name" value="F-box-like"/>
    <property type="match status" value="1"/>
</dbReference>
<evidence type="ECO:0000256" key="1">
    <source>
        <dbReference type="SAM" id="MobiDB-lite"/>
    </source>
</evidence>
<feature type="non-terminal residue" evidence="3">
    <location>
        <position position="1"/>
    </location>
</feature>
<dbReference type="SUPFAM" id="SSF81383">
    <property type="entry name" value="F-box domain"/>
    <property type="match status" value="2"/>
</dbReference>
<feature type="compositionally biased region" description="Basic and acidic residues" evidence="1">
    <location>
        <begin position="475"/>
        <end position="484"/>
    </location>
</feature>
<feature type="region of interest" description="Disordered" evidence="1">
    <location>
        <begin position="42"/>
        <end position="69"/>
    </location>
</feature>